<dbReference type="OrthoDB" id="43026at2157"/>
<evidence type="ECO:0000256" key="4">
    <source>
        <dbReference type="ARBA" id="ARBA00022989"/>
    </source>
</evidence>
<feature type="transmembrane region" description="Helical" evidence="6">
    <location>
        <begin position="122"/>
        <end position="143"/>
    </location>
</feature>
<dbReference type="EMBL" id="LT158599">
    <property type="protein sequence ID" value="CVK33668.1"/>
    <property type="molecule type" value="Genomic_DNA"/>
</dbReference>
<sequence>MELQRGLSQFDLTNIIVGAIVGADIYIASALTAGLVGPFSIVLWMVAGLFAATIAMVFAYCSYYVPRVGGPFAYVSEAFDDFYGFLTGWSMWIAELLALPVFAIAFTNYLQALIPLTPAAEVAVRALFIASLTLVNIVGVRAAGKVNDALTLIKLSPLLLLIVAGLGVFIVHPETFIGNYTPLLPLGLENAAHALVLIFWAYAGFEMGTLPAGEVQNPQRAIPRAITSGMLIVSLFYLLTNFVLFGLVNWTILDQSTVPLVVAGTALFGSAGALIMTVGALFSVSGSDESGMLGSARLAYAMAIDGLFPRAFARVHPRYGTPYVVLIVQGIIAFVLSNVGNLSGLISFAVLNLAFSFLLTCFALIVLRSDGDVKLRGQHIFPIAGIAVCLFLIYSTTTFDKAAGILVILAGIPIYLYYSPKEDIYHLKDLFLSEEAVLQRRLEAKETYLANLLGIIRTVFRRFRRSDSRKLPGR</sequence>
<dbReference type="PANTHER" id="PTHR42770">
    <property type="entry name" value="AMINO ACID TRANSPORTER-RELATED"/>
    <property type="match status" value="1"/>
</dbReference>
<feature type="transmembrane region" description="Helical" evidence="6">
    <location>
        <begin position="225"/>
        <end position="248"/>
    </location>
</feature>
<feature type="transmembrane region" description="Helical" evidence="6">
    <location>
        <begin position="320"/>
        <end position="339"/>
    </location>
</feature>
<dbReference type="GO" id="GO:0005886">
    <property type="term" value="C:plasma membrane"/>
    <property type="evidence" value="ECO:0007669"/>
    <property type="project" value="UniProtKB-SubCell"/>
</dbReference>
<dbReference type="GO" id="GO:0022857">
    <property type="term" value="F:transmembrane transporter activity"/>
    <property type="evidence" value="ECO:0007669"/>
    <property type="project" value="InterPro"/>
</dbReference>
<feature type="transmembrane region" description="Helical" evidence="6">
    <location>
        <begin position="12"/>
        <end position="35"/>
    </location>
</feature>
<dbReference type="Gene3D" id="1.20.1740.10">
    <property type="entry name" value="Amino acid/polyamine transporter I"/>
    <property type="match status" value="1"/>
</dbReference>
<accession>A0A0X3BNL2</accession>
<protein>
    <submittedName>
        <fullName evidence="7">Putative amino acid permease yfnA</fullName>
    </submittedName>
</protein>
<feature type="transmembrane region" description="Helical" evidence="6">
    <location>
        <begin position="379"/>
        <end position="396"/>
    </location>
</feature>
<feature type="transmembrane region" description="Helical" evidence="6">
    <location>
        <begin position="85"/>
        <end position="110"/>
    </location>
</feature>
<evidence type="ECO:0000256" key="2">
    <source>
        <dbReference type="ARBA" id="ARBA00022475"/>
    </source>
</evidence>
<feature type="transmembrane region" description="Helical" evidence="6">
    <location>
        <begin position="183"/>
        <end position="205"/>
    </location>
</feature>
<reference evidence="7 8" key="1">
    <citation type="submission" date="2016-01" db="EMBL/GenBank/DDBJ databases">
        <authorList>
            <person name="Manzoor S."/>
        </authorList>
    </citation>
    <scope>NUCLEOTIDE SEQUENCE [LARGE SCALE GENOMIC DNA]</scope>
    <source>
        <strain evidence="7">Methanoculleus sp MAB1</strain>
    </source>
</reference>
<evidence type="ECO:0000313" key="7">
    <source>
        <dbReference type="EMBL" id="CVK33668.1"/>
    </source>
</evidence>
<feature type="transmembrane region" description="Helical" evidence="6">
    <location>
        <begin position="402"/>
        <end position="418"/>
    </location>
</feature>
<evidence type="ECO:0000313" key="8">
    <source>
        <dbReference type="Proteomes" id="UP000069850"/>
    </source>
</evidence>
<dbReference type="PANTHER" id="PTHR42770:SF7">
    <property type="entry name" value="MEMBRANE PROTEIN"/>
    <property type="match status" value="1"/>
</dbReference>
<evidence type="ECO:0000256" key="6">
    <source>
        <dbReference type="SAM" id="Phobius"/>
    </source>
</evidence>
<evidence type="ECO:0000256" key="5">
    <source>
        <dbReference type="ARBA" id="ARBA00023136"/>
    </source>
</evidence>
<name>A0A0X3BNL2_9EURY</name>
<organism evidence="7 8">
    <name type="scientific">Methanoculleus bourgensis</name>
    <dbReference type="NCBI Taxonomy" id="83986"/>
    <lineage>
        <taxon>Archaea</taxon>
        <taxon>Methanobacteriati</taxon>
        <taxon>Methanobacteriota</taxon>
        <taxon>Stenosarchaea group</taxon>
        <taxon>Methanomicrobia</taxon>
        <taxon>Methanomicrobiales</taxon>
        <taxon>Methanomicrobiaceae</taxon>
        <taxon>Methanoculleus</taxon>
    </lineage>
</organism>
<dbReference type="AlphaFoldDB" id="A0A0X3BNL2"/>
<dbReference type="RefSeq" id="WP_062264794.1">
    <property type="nucleotide sequence ID" value="NZ_LT158599.1"/>
</dbReference>
<evidence type="ECO:0000256" key="1">
    <source>
        <dbReference type="ARBA" id="ARBA00004651"/>
    </source>
</evidence>
<feature type="transmembrane region" description="Helical" evidence="6">
    <location>
        <begin position="260"/>
        <end position="284"/>
    </location>
</feature>
<dbReference type="Proteomes" id="UP000069850">
    <property type="component" value="Chromosome 1"/>
</dbReference>
<feature type="transmembrane region" description="Helical" evidence="6">
    <location>
        <begin position="149"/>
        <end position="171"/>
    </location>
</feature>
<keyword evidence="4 6" id="KW-1133">Transmembrane helix</keyword>
<keyword evidence="2" id="KW-1003">Cell membrane</keyword>
<feature type="transmembrane region" description="Helical" evidence="6">
    <location>
        <begin position="42"/>
        <end position="65"/>
    </location>
</feature>
<dbReference type="KEGG" id="mema:MMAB1_2455"/>
<gene>
    <name evidence="7" type="ORF">MMAB1_2455</name>
</gene>
<keyword evidence="3 6" id="KW-0812">Transmembrane</keyword>
<dbReference type="Pfam" id="PF13520">
    <property type="entry name" value="AA_permease_2"/>
    <property type="match status" value="1"/>
</dbReference>
<dbReference type="GeneID" id="27138107"/>
<dbReference type="InterPro" id="IPR002293">
    <property type="entry name" value="AA/rel_permease1"/>
</dbReference>
<keyword evidence="5 6" id="KW-0472">Membrane</keyword>
<dbReference type="PIRSF" id="PIRSF006060">
    <property type="entry name" value="AA_transporter"/>
    <property type="match status" value="1"/>
</dbReference>
<evidence type="ECO:0000256" key="3">
    <source>
        <dbReference type="ARBA" id="ARBA00022692"/>
    </source>
</evidence>
<proteinExistence type="predicted"/>
<dbReference type="InterPro" id="IPR050367">
    <property type="entry name" value="APC_superfamily"/>
</dbReference>
<feature type="transmembrane region" description="Helical" evidence="6">
    <location>
        <begin position="345"/>
        <end position="367"/>
    </location>
</feature>
<comment type="subcellular location">
    <subcellularLocation>
        <location evidence="1">Cell membrane</location>
        <topology evidence="1">Multi-pass membrane protein</topology>
    </subcellularLocation>
</comment>